<dbReference type="Proteomes" id="UP000002785">
    <property type="component" value="Chromosome"/>
</dbReference>
<keyword evidence="3" id="KW-1185">Reference proteome</keyword>
<dbReference type="HOGENOM" id="CLU_1053457_0_0_11"/>
<proteinExistence type="predicted"/>
<gene>
    <name evidence="2" type="ORF">SSEG_01393</name>
</gene>
<accession>B5HPN7</accession>
<sequence>MWSRDRCSRVLSDRLGVRGQAPGSYKYEYEYEKEVRREPSGGGRDDPSGSIAARAASHRRCPGARDGRTPTAAGEYLRGQRQQNALETCARSMWRRRVRSTRGVMEREFSRGPPRWSITSRTGLALRTQRTSCVAAPEGLPGPAQVLARNRYGWREHALVAAPNRTPVGDALPDPVAHLSSGPDAYGALIRFAGARRPGLPRPWRRPGAIDGLNVTPYLIPRRSRRSRRSRRHRRSARPGTAGARHLPHRVHRHHPARDRRQAG</sequence>
<feature type="region of interest" description="Disordered" evidence="1">
    <location>
        <begin position="28"/>
        <end position="74"/>
    </location>
</feature>
<protein>
    <submittedName>
        <fullName evidence="2">Uncharacterized protein</fullName>
    </submittedName>
</protein>
<dbReference type="AlphaFoldDB" id="B5HPN7"/>
<organism evidence="2 3">
    <name type="scientific">Streptomyces sviceus (strain ATCC 29083 / DSM 924 / JCM 4929 / NBRC 13980 / NCIMB 11184 / NRRL 5439 / UC 5370)</name>
    <dbReference type="NCBI Taxonomy" id="463191"/>
    <lineage>
        <taxon>Bacteria</taxon>
        <taxon>Bacillati</taxon>
        <taxon>Actinomycetota</taxon>
        <taxon>Actinomycetes</taxon>
        <taxon>Kitasatosporales</taxon>
        <taxon>Streptomycetaceae</taxon>
        <taxon>Streptomyces</taxon>
    </lineage>
</organism>
<evidence type="ECO:0000313" key="2">
    <source>
        <dbReference type="EMBL" id="EDY54813.1"/>
    </source>
</evidence>
<feature type="compositionally biased region" description="Basic residues" evidence="1">
    <location>
        <begin position="246"/>
        <end position="258"/>
    </location>
</feature>
<evidence type="ECO:0000256" key="1">
    <source>
        <dbReference type="SAM" id="MobiDB-lite"/>
    </source>
</evidence>
<feature type="compositionally biased region" description="Basic residues" evidence="1">
    <location>
        <begin position="222"/>
        <end position="237"/>
    </location>
</feature>
<feature type="compositionally biased region" description="Basic and acidic residues" evidence="1">
    <location>
        <begin position="28"/>
        <end position="47"/>
    </location>
</feature>
<name>B5HPN7_STRX2</name>
<evidence type="ECO:0000313" key="3">
    <source>
        <dbReference type="Proteomes" id="UP000002785"/>
    </source>
</evidence>
<feature type="region of interest" description="Disordered" evidence="1">
    <location>
        <begin position="220"/>
        <end position="264"/>
    </location>
</feature>
<dbReference type="EMBL" id="CM000951">
    <property type="protein sequence ID" value="EDY54813.1"/>
    <property type="molecule type" value="Genomic_DNA"/>
</dbReference>
<reference evidence="2" key="1">
    <citation type="submission" date="2009-10" db="EMBL/GenBank/DDBJ databases">
        <title>The genome sequence of Streptomyces sviceus strain ATCC 29083.</title>
        <authorList>
            <consortium name="The Broad Institute Genome Sequencing Platform"/>
            <consortium name="Broad Institute Microbial Sequencing Center"/>
            <person name="Fischbach M."/>
            <person name="Godfrey P."/>
            <person name="Ward D."/>
            <person name="Young S."/>
            <person name="Zeng Q."/>
            <person name="Koehrsen M."/>
            <person name="Alvarado L."/>
            <person name="Berlin A.M."/>
            <person name="Bochicchio J."/>
            <person name="Borenstein D."/>
            <person name="Chapman S.B."/>
            <person name="Chen Z."/>
            <person name="Engels R."/>
            <person name="Freedman E."/>
            <person name="Gellesch M."/>
            <person name="Goldberg J."/>
            <person name="Griggs A."/>
            <person name="Gujja S."/>
            <person name="Heilman E.R."/>
            <person name="Heiman D.I."/>
            <person name="Hepburn T.A."/>
            <person name="Howarth C."/>
            <person name="Jen D."/>
            <person name="Larson L."/>
            <person name="Lewis B."/>
            <person name="Mehta T."/>
            <person name="Park D."/>
            <person name="Pearson M."/>
            <person name="Richards J."/>
            <person name="Roberts A."/>
            <person name="Saif S."/>
            <person name="Shea T.D."/>
            <person name="Shenoy N."/>
            <person name="Sisk P."/>
            <person name="Stolte C."/>
            <person name="Sykes S.N."/>
            <person name="Thomson T."/>
            <person name="Walk T."/>
            <person name="White J."/>
            <person name="Yandava C."/>
            <person name="Straight P."/>
            <person name="Clardy J."/>
            <person name="Hung D."/>
            <person name="Kolter R."/>
            <person name="Mekalanos J."/>
            <person name="Walker S."/>
            <person name="Walsh C.T."/>
            <person name="Wieland-Brown L.C."/>
            <person name="Haas B."/>
            <person name="Nusbaum C."/>
            <person name="Birren B."/>
        </authorList>
    </citation>
    <scope>NUCLEOTIDE SEQUENCE [LARGE SCALE GENOMIC DNA]</scope>
    <source>
        <strain evidence="2">ATCC 29083</strain>
    </source>
</reference>